<keyword evidence="6" id="KW-0732">Signal</keyword>
<sequence>MKKRLIFLGATALLGLCRFNAQAQQYDPPCVVEQWSNASTYNKVIDIDFSDSDMPDTWKGKTGTDCPSYSTGGYYNGILEVPIYENGQTSEHTYPLLFHNSTFANKNSYNGFAAATAAFARQFYDGQNATQKNDWTQPGHTVYLEDSITYTAGKPTHGIAGYAHLCRDGATTDSAGNKVSMHGWLEIDHIPYVERVQWSWSSSSWGRGVKCDYKIGDGEWKPLVLMGSNKQKNGYTVYSDQGYFMENIIDAHDVSLRWRIWDGDPGTTTFQTDADGNPAFNTAIDPYGQQQPVKIHKIQIFGEPISAAQAEYARENPVSDVGDITYDDPDDDESNNDQDGDTACTFSTVAQDGSGDFTSVQEAIDAVAEGTRGIIFIRNGVYDENIYAGTSVDKNKYISLIGESRDGTILTSSIDRGEKNPDNNYLDCAALNVFVKKFYAENLTIRNTSGNVGQAEALYTAGDAHIFNNCTLSGYQDTYKSNSGSRGYFYNCLIEGATDFIYDSGLEWFESCTINCVPGGGYITAAADASLKMTKVLYPSLSNETFYAGLFFNNCNITADAGVADGSYYLGRPWKEQCGTVFMNCTLGNHIKSVGWAAWNGAENSASYYEYKNIDPDGNPVNTSGRASWSHQATETEREAYFNTKFLFSEQNSEEIFDPEALFSAINKPANPSLSGHTISWEASGEAAGYMILRDGKFVTFTTSNTYNIDDETSTWSVKSVSKRGITSQAVECKAQLTAFPTAEGFGKYASGGRGGKVVTVTNLNDDGEGSLRWAFQQYKNDPLTIVFAVSGEIILKSEMKVNRKNWTLAGQTAPGDGIVITHNKVNFGSSENFIVRNIRFRIGQKDVNGNIIAENACGAENCTNFIFDHCTFGWSVEENMNVFDSHFHTVQYCIIHEGLYNAGHSKGARGYGCQWGGSPATYHHNLLAHNNSRSCRFNGARGEDYVVYIEYFNNVNYNWGSRLGCYGGENTANITEYNGLNAAHECNFVNNYYRPGKNTTSQTFVAPSYKRDGATSWGPSQWYISGNIMHGNSSVTSNNWNGVSPDENSYTKAQLRVDSLIIPKLNYYKWTLPMRYGEYDFDTYAYAAGDYETAQEAYETVLAQAGTINRDAVERRIVEEVRSGTTTNNSGSKGNGIIDSENDAEGFFSYSIDYVVPADSDGDGMPDEWEKAHGLNPNVADNNYVNADGYTALEVYLNSLMGEVMDDQFTSAIPQTTTEKFPVWYSDGILHTGNCTGNRITIYNTAGQIIREMIADKEAVQIDNLPTGIFFVKAQNPDTATPTVIKIIR</sequence>
<dbReference type="GO" id="GO:0042545">
    <property type="term" value="P:cell wall modification"/>
    <property type="evidence" value="ECO:0007669"/>
    <property type="project" value="InterPro"/>
</dbReference>
<dbReference type="GO" id="GO:0030599">
    <property type="term" value="F:pectinesterase activity"/>
    <property type="evidence" value="ECO:0007669"/>
    <property type="project" value="InterPro"/>
</dbReference>
<feature type="region of interest" description="Disordered" evidence="5">
    <location>
        <begin position="319"/>
        <end position="341"/>
    </location>
</feature>
<dbReference type="InterPro" id="IPR052063">
    <property type="entry name" value="Polysaccharide_Lyase_1"/>
</dbReference>
<comment type="caution">
    <text evidence="8">The sequence shown here is derived from an EMBL/GenBank/DDBJ whole genome shotgun (WGS) entry which is preliminary data.</text>
</comment>
<evidence type="ECO:0000313" key="9">
    <source>
        <dbReference type="Proteomes" id="UP000886722"/>
    </source>
</evidence>
<organism evidence="8 9">
    <name type="scientific">Candidatus Caccoplasma intestinavium</name>
    <dbReference type="NCBI Taxonomy" id="2840716"/>
    <lineage>
        <taxon>Bacteria</taxon>
        <taxon>Pseudomonadati</taxon>
        <taxon>Bacteroidota</taxon>
        <taxon>Bacteroidia</taxon>
        <taxon>Bacteroidales</taxon>
        <taxon>Bacteroidaceae</taxon>
        <taxon>Bacteroidaceae incertae sedis</taxon>
        <taxon>Candidatus Caccoplasma</taxon>
    </lineage>
</organism>
<protein>
    <recommendedName>
        <fullName evidence="7">Pectinesterase catalytic domain-containing protein</fullName>
    </recommendedName>
</protein>
<keyword evidence="4" id="KW-0325">Glycoprotein</keyword>
<gene>
    <name evidence="8" type="ORF">IAD06_09915</name>
</gene>
<evidence type="ECO:0000256" key="2">
    <source>
        <dbReference type="ARBA" id="ARBA00022801"/>
    </source>
</evidence>
<feature type="domain" description="Pectinesterase catalytic" evidence="7">
    <location>
        <begin position="348"/>
        <end position="645"/>
    </location>
</feature>
<dbReference type="Pfam" id="PF01095">
    <property type="entry name" value="Pectinesterase"/>
    <property type="match status" value="1"/>
</dbReference>
<dbReference type="GO" id="GO:0046872">
    <property type="term" value="F:metal ion binding"/>
    <property type="evidence" value="ECO:0007669"/>
    <property type="project" value="UniProtKB-KW"/>
</dbReference>
<dbReference type="SUPFAM" id="SSF51126">
    <property type="entry name" value="Pectin lyase-like"/>
    <property type="match status" value="2"/>
</dbReference>
<dbReference type="EMBL" id="DVKT01000072">
    <property type="protein sequence ID" value="HIT40331.1"/>
    <property type="molecule type" value="Genomic_DNA"/>
</dbReference>
<dbReference type="InterPro" id="IPR011050">
    <property type="entry name" value="Pectin_lyase_fold/virulence"/>
</dbReference>
<dbReference type="Proteomes" id="UP000886722">
    <property type="component" value="Unassembled WGS sequence"/>
</dbReference>
<evidence type="ECO:0000313" key="8">
    <source>
        <dbReference type="EMBL" id="HIT40331.1"/>
    </source>
</evidence>
<evidence type="ECO:0000256" key="4">
    <source>
        <dbReference type="ARBA" id="ARBA00023180"/>
    </source>
</evidence>
<keyword evidence="1" id="KW-0479">Metal-binding</keyword>
<feature type="signal peptide" evidence="6">
    <location>
        <begin position="1"/>
        <end position="23"/>
    </location>
</feature>
<reference evidence="8" key="1">
    <citation type="submission" date="2020-10" db="EMBL/GenBank/DDBJ databases">
        <authorList>
            <person name="Gilroy R."/>
        </authorList>
    </citation>
    <scope>NUCLEOTIDE SEQUENCE</scope>
    <source>
        <strain evidence="8">21143</strain>
    </source>
</reference>
<dbReference type="PANTHER" id="PTHR42970">
    <property type="entry name" value="PECTATE LYASE C-RELATED"/>
    <property type="match status" value="1"/>
</dbReference>
<feature type="chain" id="PRO_5038473657" description="Pectinesterase catalytic domain-containing protein" evidence="6">
    <location>
        <begin position="24"/>
        <end position="1290"/>
    </location>
</feature>
<reference evidence="8" key="2">
    <citation type="journal article" date="2021" name="PeerJ">
        <title>Extensive microbial diversity within the chicken gut microbiome revealed by metagenomics and culture.</title>
        <authorList>
            <person name="Gilroy R."/>
            <person name="Ravi A."/>
            <person name="Getino M."/>
            <person name="Pursley I."/>
            <person name="Horton D.L."/>
            <person name="Alikhan N.F."/>
            <person name="Baker D."/>
            <person name="Gharbi K."/>
            <person name="Hall N."/>
            <person name="Watson M."/>
            <person name="Adriaenssens E.M."/>
            <person name="Foster-Nyarko E."/>
            <person name="Jarju S."/>
            <person name="Secka A."/>
            <person name="Antonio M."/>
            <person name="Oren A."/>
            <person name="Chaudhuri R.R."/>
            <person name="La Ragione R."/>
            <person name="Hildebrand F."/>
            <person name="Pallen M.J."/>
        </authorList>
    </citation>
    <scope>NUCLEOTIDE SEQUENCE</scope>
    <source>
        <strain evidence="8">21143</strain>
    </source>
</reference>
<keyword evidence="2" id="KW-0378">Hydrolase</keyword>
<dbReference type="PANTHER" id="PTHR42970:SF1">
    <property type="entry name" value="PECTATE LYASE C-RELATED"/>
    <property type="match status" value="1"/>
</dbReference>
<name>A0A9D1KEK1_9BACT</name>
<evidence type="ECO:0000256" key="5">
    <source>
        <dbReference type="SAM" id="MobiDB-lite"/>
    </source>
</evidence>
<dbReference type="Gene3D" id="2.160.20.10">
    <property type="entry name" value="Single-stranded right-handed beta-helix, Pectin lyase-like"/>
    <property type="match status" value="2"/>
</dbReference>
<dbReference type="InterPro" id="IPR012334">
    <property type="entry name" value="Pectin_lyas_fold"/>
</dbReference>
<evidence type="ECO:0000256" key="6">
    <source>
        <dbReference type="SAM" id="SignalP"/>
    </source>
</evidence>
<evidence type="ECO:0000259" key="7">
    <source>
        <dbReference type="Pfam" id="PF01095"/>
    </source>
</evidence>
<feature type="compositionally biased region" description="Acidic residues" evidence="5">
    <location>
        <begin position="325"/>
        <end position="340"/>
    </location>
</feature>
<dbReference type="InterPro" id="IPR000070">
    <property type="entry name" value="Pectinesterase_cat"/>
</dbReference>
<keyword evidence="3" id="KW-0063">Aspartyl esterase</keyword>
<evidence type="ECO:0000256" key="3">
    <source>
        <dbReference type="ARBA" id="ARBA00023085"/>
    </source>
</evidence>
<evidence type="ECO:0000256" key="1">
    <source>
        <dbReference type="ARBA" id="ARBA00022723"/>
    </source>
</evidence>
<proteinExistence type="predicted"/>
<accession>A0A9D1KEK1</accession>